<dbReference type="Gene3D" id="2.60.40.10">
    <property type="entry name" value="Immunoglobulins"/>
    <property type="match status" value="1"/>
</dbReference>
<name>A0ABD3X1Q6_SINWO</name>
<sequence length="269" mass="30523">MSKDKHGVILLQYNNPNREASLMFANLRKEDEGIYNVTEIVADTIPSALERDDGNWTFKLSVIKPSEVMACGAGGIFRMEISEWSTLRNLYYYDQIVVPDLLICKVVIYPHLQDRLRCGIESNRYVIIIVNVTQRDIGLYTVATTIEGREKASTRYYLNVTGQATNATIGENVMIDWSYSQQAINRTLRIINSNDGIMMNLPPDNKPQIVPAFRNRLVYTGDVSRCYMSFTLINIRKSDSGVFKIETIHGTTVSGSKHIHVEGKHDVHE</sequence>
<protein>
    <submittedName>
        <fullName evidence="1">Uncharacterized protein</fullName>
    </submittedName>
</protein>
<dbReference type="EMBL" id="JBJQND010000004">
    <property type="protein sequence ID" value="KAL3879408.1"/>
    <property type="molecule type" value="Genomic_DNA"/>
</dbReference>
<keyword evidence="2" id="KW-1185">Reference proteome</keyword>
<dbReference type="InterPro" id="IPR013783">
    <property type="entry name" value="Ig-like_fold"/>
</dbReference>
<evidence type="ECO:0000313" key="1">
    <source>
        <dbReference type="EMBL" id="KAL3879408.1"/>
    </source>
</evidence>
<reference evidence="1 2" key="1">
    <citation type="submission" date="2024-11" db="EMBL/GenBank/DDBJ databases">
        <title>Chromosome-level genome assembly of the freshwater bivalve Anodonta woodiana.</title>
        <authorList>
            <person name="Chen X."/>
        </authorList>
    </citation>
    <scope>NUCLEOTIDE SEQUENCE [LARGE SCALE GENOMIC DNA]</scope>
    <source>
        <strain evidence="1">MN2024</strain>
        <tissue evidence="1">Gills</tissue>
    </source>
</reference>
<dbReference type="AlphaFoldDB" id="A0ABD3X1Q6"/>
<proteinExistence type="predicted"/>
<organism evidence="1 2">
    <name type="scientific">Sinanodonta woodiana</name>
    <name type="common">Chinese pond mussel</name>
    <name type="synonym">Anodonta woodiana</name>
    <dbReference type="NCBI Taxonomy" id="1069815"/>
    <lineage>
        <taxon>Eukaryota</taxon>
        <taxon>Metazoa</taxon>
        <taxon>Spiralia</taxon>
        <taxon>Lophotrochozoa</taxon>
        <taxon>Mollusca</taxon>
        <taxon>Bivalvia</taxon>
        <taxon>Autobranchia</taxon>
        <taxon>Heteroconchia</taxon>
        <taxon>Palaeoheterodonta</taxon>
        <taxon>Unionida</taxon>
        <taxon>Unionoidea</taxon>
        <taxon>Unionidae</taxon>
        <taxon>Unioninae</taxon>
        <taxon>Sinanodonta</taxon>
    </lineage>
</organism>
<dbReference type="Proteomes" id="UP001634394">
    <property type="component" value="Unassembled WGS sequence"/>
</dbReference>
<gene>
    <name evidence="1" type="ORF">ACJMK2_031706</name>
</gene>
<accession>A0ABD3X1Q6</accession>
<evidence type="ECO:0000313" key="2">
    <source>
        <dbReference type="Proteomes" id="UP001634394"/>
    </source>
</evidence>
<comment type="caution">
    <text evidence="1">The sequence shown here is derived from an EMBL/GenBank/DDBJ whole genome shotgun (WGS) entry which is preliminary data.</text>
</comment>